<name>A0A087U9L3_STEMI</name>
<dbReference type="InterPro" id="IPR045668">
    <property type="entry name" value="FHIP_KELAA_motif"/>
</dbReference>
<dbReference type="AlphaFoldDB" id="A0A087U9L3"/>
<comment type="similarity">
    <text evidence="1">Belongs to the FHIP family.</text>
</comment>
<dbReference type="Pfam" id="PF19314">
    <property type="entry name" value="DUF5917"/>
    <property type="match status" value="1"/>
</dbReference>
<dbReference type="OMA" id="YNWPTEL"/>
<evidence type="ECO:0000313" key="4">
    <source>
        <dbReference type="Proteomes" id="UP000054359"/>
    </source>
</evidence>
<organism evidence="3 4">
    <name type="scientific">Stegodyphus mimosarum</name>
    <name type="common">African social velvet spider</name>
    <dbReference type="NCBI Taxonomy" id="407821"/>
    <lineage>
        <taxon>Eukaryota</taxon>
        <taxon>Metazoa</taxon>
        <taxon>Ecdysozoa</taxon>
        <taxon>Arthropoda</taxon>
        <taxon>Chelicerata</taxon>
        <taxon>Arachnida</taxon>
        <taxon>Araneae</taxon>
        <taxon>Araneomorphae</taxon>
        <taxon>Entelegynae</taxon>
        <taxon>Eresoidea</taxon>
        <taxon>Eresidae</taxon>
        <taxon>Stegodyphus</taxon>
    </lineage>
</organism>
<proteinExistence type="inferred from homology"/>
<sequence>MLLRPTQHILNNLVLQYLEGRKYYDHAAVDSWLQLSDEDTYSRYSDDYSPGSSPSGKSHLPTYIHRVIESFLALLPDDIKSCDSEEDSGYQAYVKEAHGRFMKCLVLCADFQWPEDFPEKEDLHLGAEDDSSSESQPEDDSARWSFYEGPFLGMIFDKLLLMLEQPYEINLQLTSIVSRLALFAHPLLHEYLLNPLIPYSSDARSLFLVLLQVSEDIQKEVPNIRGFKTKIKLTRTALLSDDNENATFEESSILEALIILEEFCKELAAIAFVKYHAVS</sequence>
<evidence type="ECO:0000259" key="2">
    <source>
        <dbReference type="Pfam" id="PF19314"/>
    </source>
</evidence>
<feature type="non-terminal residue" evidence="3">
    <location>
        <position position="279"/>
    </location>
</feature>
<protein>
    <submittedName>
        <fullName evidence="3">Protein FAM160B1</fullName>
    </submittedName>
</protein>
<dbReference type="EMBL" id="KK118861">
    <property type="protein sequence ID" value="KFM74052.1"/>
    <property type="molecule type" value="Genomic_DNA"/>
</dbReference>
<evidence type="ECO:0000256" key="1">
    <source>
        <dbReference type="ARBA" id="ARBA00024336"/>
    </source>
</evidence>
<dbReference type="Proteomes" id="UP000054359">
    <property type="component" value="Unassembled WGS sequence"/>
</dbReference>
<accession>A0A087U9L3</accession>
<dbReference type="OrthoDB" id="5350595at2759"/>
<reference evidence="3 4" key="1">
    <citation type="submission" date="2013-11" db="EMBL/GenBank/DDBJ databases">
        <title>Genome sequencing of Stegodyphus mimosarum.</title>
        <authorList>
            <person name="Bechsgaard J."/>
        </authorList>
    </citation>
    <scope>NUCLEOTIDE SEQUENCE [LARGE SCALE GENOMIC DNA]</scope>
</reference>
<gene>
    <name evidence="3" type="ORF">X975_07848</name>
</gene>
<dbReference type="PANTHER" id="PTHR21705">
    <property type="entry name" value="RAI16 PROTEIN-RELATED"/>
    <property type="match status" value="1"/>
</dbReference>
<keyword evidence="4" id="KW-1185">Reference proteome</keyword>
<evidence type="ECO:0000313" key="3">
    <source>
        <dbReference type="EMBL" id="KFM74052.1"/>
    </source>
</evidence>
<dbReference type="InterPro" id="IPR019384">
    <property type="entry name" value="FHIP"/>
</dbReference>
<dbReference type="PANTHER" id="PTHR21705:SF12">
    <property type="entry name" value="FHF COMPLEX SUBUNIT HOOK-INTERACTING PROTEIN C-TERMINAL DOMAIN-CONTAINING PROTEIN"/>
    <property type="match status" value="1"/>
</dbReference>
<dbReference type="InterPro" id="IPR045669">
    <property type="entry name" value="FHIP_C"/>
</dbReference>
<dbReference type="STRING" id="407821.A0A087U9L3"/>
<feature type="domain" description="FHF complex subunit HOOK-interacting protein C-terminal" evidence="2">
    <location>
        <begin position="148"/>
        <end position="240"/>
    </location>
</feature>
<dbReference type="Pfam" id="PF19311">
    <property type="entry name" value="KELAA"/>
    <property type="match status" value="1"/>
</dbReference>